<feature type="compositionally biased region" description="Low complexity" evidence="1">
    <location>
        <begin position="652"/>
        <end position="663"/>
    </location>
</feature>
<reference evidence="2" key="1">
    <citation type="submission" date="2021-01" db="EMBL/GenBank/DDBJ databases">
        <authorList>
            <person name="Corre E."/>
            <person name="Pelletier E."/>
            <person name="Niang G."/>
            <person name="Scheremetjew M."/>
            <person name="Finn R."/>
            <person name="Kale V."/>
            <person name="Holt S."/>
            <person name="Cochrane G."/>
            <person name="Meng A."/>
            <person name="Brown T."/>
            <person name="Cohen L."/>
        </authorList>
    </citation>
    <scope>NUCLEOTIDE SEQUENCE</scope>
    <source>
        <strain evidence="2">CCMP3105</strain>
    </source>
</reference>
<feature type="region of interest" description="Disordered" evidence="1">
    <location>
        <begin position="718"/>
        <end position="782"/>
    </location>
</feature>
<feature type="compositionally biased region" description="Gly residues" evidence="1">
    <location>
        <begin position="771"/>
        <end position="782"/>
    </location>
</feature>
<gene>
    <name evidence="2" type="ORF">AMON00008_LOCUS61535</name>
</gene>
<evidence type="ECO:0000256" key="1">
    <source>
        <dbReference type="SAM" id="MobiDB-lite"/>
    </source>
</evidence>
<dbReference type="AlphaFoldDB" id="A0A7S4T2N8"/>
<organism evidence="2">
    <name type="scientific">Alexandrium monilatum</name>
    <dbReference type="NCBI Taxonomy" id="311494"/>
    <lineage>
        <taxon>Eukaryota</taxon>
        <taxon>Sar</taxon>
        <taxon>Alveolata</taxon>
        <taxon>Dinophyceae</taxon>
        <taxon>Gonyaulacales</taxon>
        <taxon>Pyrocystaceae</taxon>
        <taxon>Alexandrium</taxon>
    </lineage>
</organism>
<feature type="region of interest" description="Disordered" evidence="1">
    <location>
        <begin position="606"/>
        <end position="706"/>
    </location>
</feature>
<evidence type="ECO:0000313" key="2">
    <source>
        <dbReference type="EMBL" id="CAE4663745.1"/>
    </source>
</evidence>
<feature type="compositionally biased region" description="Low complexity" evidence="1">
    <location>
        <begin position="466"/>
        <end position="493"/>
    </location>
</feature>
<feature type="compositionally biased region" description="Basic and acidic residues" evidence="1">
    <location>
        <begin position="640"/>
        <end position="651"/>
    </location>
</feature>
<accession>A0A7S4T2N8</accession>
<protein>
    <submittedName>
        <fullName evidence="2">Uncharacterized protein</fullName>
    </submittedName>
</protein>
<feature type="compositionally biased region" description="Polar residues" evidence="1">
    <location>
        <begin position="456"/>
        <end position="465"/>
    </location>
</feature>
<dbReference type="EMBL" id="HBNR01085889">
    <property type="protein sequence ID" value="CAE4663745.1"/>
    <property type="molecule type" value="Transcribed_RNA"/>
</dbReference>
<sequence>MSTLPLLPAGGGDLEAAAADAGVADAAAADARTPQGSSGSSGSAGVPVASAGGSMVYPGSCFESLANRACAMARRWTLTSRPGYAESLCGRRGLRRLSLPAVGLASLAADAARPGGALAGALEADSWVLLALLGAAAAPLCSTAADPVFPDLAAAAAAVFHTWRGSERAAAAAAAGGGDGGAAVAVEYLVMFWLVALPLLAGTDWAAVAAYCAAMLGLWLPSARPGASVGGLAAVLLLAAPLLAAEFHSAGLCDELARRRGALKQLIAGLGGTTCSIDLYTGTVLEASPELEQLFEPPGAVGRELAELVQLPKDQDSLKQLVRAASLAGAVDDGLHAGPGVRPVVVASLRVSGAPCGAVARLLPLEASSAERKLRLLVDVRAPQDVDEGQLRFREQKVIVEEERLSIRERSLAAREGHAKELEAALAELHGLYEEGCRAMENEGHLTRHPTPRMTRVSSVSTMPSTGGAATPRLATAPTALAPTQAAATAAPEAEPPETQPHDGATAAWTEAELPKSPQRHGSGARGAEPAVPPLWAPGDEPQEGAASGEAAGTLRDGEPARTRSSVRRAVEPRAEVALQKARDLLRAIRRQNQTAAAMGVGFAPSARGAGLRSARTTEAPPSLPRTTARPIVVPLPPEDTGRLPEQDRKGAASAATAAVVADGGAGHPRRAYSGGSLPLPSGAASGQSRTSVGTTSSRGRGSLGSLADRQLLAGVAPLLPGTPRSSWAEAPLQPGTPRSGWAEALASGGGGRPASTSRLRLSSGQSGVYKAGGGGPSGAPA</sequence>
<feature type="region of interest" description="Disordered" evidence="1">
    <location>
        <begin position="443"/>
        <end position="571"/>
    </location>
</feature>
<proteinExistence type="predicted"/>
<feature type="compositionally biased region" description="Low complexity" evidence="1">
    <location>
        <begin position="686"/>
        <end position="706"/>
    </location>
</feature>
<name>A0A7S4T2N8_9DINO</name>
<feature type="compositionally biased region" description="Polar residues" evidence="1">
    <location>
        <begin position="755"/>
        <end position="767"/>
    </location>
</feature>